<protein>
    <submittedName>
        <fullName evidence="2">Uncharacterized protein</fullName>
    </submittedName>
</protein>
<dbReference type="Proteomes" id="UP000543642">
    <property type="component" value="Unassembled WGS sequence"/>
</dbReference>
<name>A0A7W8HAF3_9FIRM</name>
<dbReference type="AlphaFoldDB" id="A0A7W8HAF3"/>
<feature type="transmembrane region" description="Helical" evidence="1">
    <location>
        <begin position="265"/>
        <end position="284"/>
    </location>
</feature>
<keyword evidence="1" id="KW-0812">Transmembrane</keyword>
<gene>
    <name evidence="2" type="ORF">HNP82_001773</name>
</gene>
<comment type="caution">
    <text evidence="2">The sequence shown here is derived from an EMBL/GenBank/DDBJ whole genome shotgun (WGS) entry which is preliminary data.</text>
</comment>
<sequence>MRELYQIWRVCLYHYSRWRGNWRVILSFGLGGVISFLLTENVVRFSQEYGLTMQIFEPFIWVFGDGTSILLVALAIILLFGNMPFLDGSVPYYLIRIRVRVWVGGQMIYLITSSLLYTFFILVMTMVFCFQNAFVGNMWSPTAAKLAYSGLADDYFIPAQLKTFEMVRPVECMITIFVLMLLYILVAVFVMYLATLVKNQAAGIGAAFIFHLYGFLLNVDGLAQVFKLSREVTYRASIWCGWLSPLRQATFPSHDFGYDRLPTLGNTYTIFGGAILVMAILVLWRMKYYSFYFSGGTQE</sequence>
<evidence type="ECO:0000313" key="2">
    <source>
        <dbReference type="EMBL" id="MBB5264645.1"/>
    </source>
</evidence>
<dbReference type="RefSeq" id="WP_183773450.1">
    <property type="nucleotide sequence ID" value="NZ_JACHFW010000006.1"/>
</dbReference>
<evidence type="ECO:0000313" key="3">
    <source>
        <dbReference type="Proteomes" id="UP000543642"/>
    </source>
</evidence>
<dbReference type="EMBL" id="JACHFW010000006">
    <property type="protein sequence ID" value="MBB5264645.1"/>
    <property type="molecule type" value="Genomic_DNA"/>
</dbReference>
<keyword evidence="1" id="KW-0472">Membrane</keyword>
<feature type="transmembrane region" description="Helical" evidence="1">
    <location>
        <begin position="107"/>
        <end position="134"/>
    </location>
</feature>
<organism evidence="2 3">
    <name type="scientific">Catenibacillus scindens</name>
    <dbReference type="NCBI Taxonomy" id="673271"/>
    <lineage>
        <taxon>Bacteria</taxon>
        <taxon>Bacillati</taxon>
        <taxon>Bacillota</taxon>
        <taxon>Clostridia</taxon>
        <taxon>Lachnospirales</taxon>
        <taxon>Lachnospiraceae</taxon>
        <taxon>Catenibacillus</taxon>
    </lineage>
</organism>
<feature type="transmembrane region" description="Helical" evidence="1">
    <location>
        <begin position="173"/>
        <end position="194"/>
    </location>
</feature>
<keyword evidence="1" id="KW-1133">Transmembrane helix</keyword>
<keyword evidence="3" id="KW-1185">Reference proteome</keyword>
<feature type="transmembrane region" description="Helical" evidence="1">
    <location>
        <begin position="21"/>
        <end position="39"/>
    </location>
</feature>
<proteinExistence type="predicted"/>
<accession>A0A7W8HAF3</accession>
<reference evidence="2 3" key="1">
    <citation type="submission" date="2020-08" db="EMBL/GenBank/DDBJ databases">
        <title>Genomic Encyclopedia of Type Strains, Phase IV (KMG-IV): sequencing the most valuable type-strain genomes for metagenomic binning, comparative biology and taxonomic classification.</title>
        <authorList>
            <person name="Goeker M."/>
        </authorList>
    </citation>
    <scope>NUCLEOTIDE SEQUENCE [LARGE SCALE GENOMIC DNA]</scope>
    <source>
        <strain evidence="2 3">DSM 106146</strain>
    </source>
</reference>
<feature type="transmembrane region" description="Helical" evidence="1">
    <location>
        <begin position="201"/>
        <end position="219"/>
    </location>
</feature>
<evidence type="ECO:0000256" key="1">
    <source>
        <dbReference type="SAM" id="Phobius"/>
    </source>
</evidence>
<feature type="transmembrane region" description="Helical" evidence="1">
    <location>
        <begin position="59"/>
        <end position="86"/>
    </location>
</feature>